<evidence type="ECO:0000256" key="2">
    <source>
        <dbReference type="SAM" id="SignalP"/>
    </source>
</evidence>
<reference evidence="4 5" key="2">
    <citation type="submission" date="2016-12" db="EMBL/GenBank/DDBJ databases">
        <title>Diversity of luminous bacteria.</title>
        <authorList>
            <person name="Yoshizawa S."/>
            <person name="Kogure K."/>
        </authorList>
    </citation>
    <scope>NUCLEOTIDE SEQUENCE [LARGE SCALE GENOMIC DNA]</scope>
    <source>
        <strain evidence="4 5">NBRC 105001</strain>
    </source>
</reference>
<reference evidence="3" key="1">
    <citation type="journal article" date="2014" name="Int. J. Syst. Evol. Microbiol.">
        <title>Complete genome of a new Firmicutes species belonging to the dominant human colonic microbiota ('Ruminococcus bicirculans') reveals two chromosomes and a selective capacity to utilize plant glucans.</title>
        <authorList>
            <consortium name="NISC Comparative Sequencing Program"/>
            <person name="Wegmann U."/>
            <person name="Louis P."/>
            <person name="Goesmann A."/>
            <person name="Henrissat B."/>
            <person name="Duncan S.H."/>
            <person name="Flint H.J."/>
        </authorList>
    </citation>
    <scope>NUCLEOTIDE SEQUENCE</scope>
    <source>
        <strain evidence="3">NBRC 105001</strain>
    </source>
</reference>
<dbReference type="EMBL" id="MSCP01000001">
    <property type="protein sequence ID" value="PQJ93405.1"/>
    <property type="molecule type" value="Genomic_DNA"/>
</dbReference>
<accession>A0A2S7XI59</accession>
<feature type="signal peptide" evidence="2">
    <location>
        <begin position="1"/>
        <end position="36"/>
    </location>
</feature>
<evidence type="ECO:0000313" key="6">
    <source>
        <dbReference type="Proteomes" id="UP001156660"/>
    </source>
</evidence>
<dbReference type="AlphaFoldDB" id="A0A2S7XI59"/>
<keyword evidence="1 2" id="KW-0732">Signal</keyword>
<name>A0A2S7XI59_9GAMM</name>
<dbReference type="InterPro" id="IPR006311">
    <property type="entry name" value="TAT_signal"/>
</dbReference>
<evidence type="ECO:0000256" key="1">
    <source>
        <dbReference type="ARBA" id="ARBA00022729"/>
    </source>
</evidence>
<dbReference type="PROSITE" id="PS51318">
    <property type="entry name" value="TAT"/>
    <property type="match status" value="1"/>
</dbReference>
<gene>
    <name evidence="4" type="ORF">BTO23_04740</name>
    <name evidence="3" type="ORF">GCM10007855_13860</name>
</gene>
<dbReference type="NCBIfam" id="TIGR02811">
    <property type="entry name" value="formate_TAT"/>
    <property type="match status" value="1"/>
</dbReference>
<dbReference type="Proteomes" id="UP001156660">
    <property type="component" value="Unassembled WGS sequence"/>
</dbReference>
<dbReference type="RefSeq" id="WP_060991052.1">
    <property type="nucleotide sequence ID" value="NZ_BSOU01000003.1"/>
</dbReference>
<reference evidence="3" key="4">
    <citation type="submission" date="2023-01" db="EMBL/GenBank/DDBJ databases">
        <title>Draft genome sequence of Aliivibrio sifiae strain NBRC 105001.</title>
        <authorList>
            <person name="Sun Q."/>
            <person name="Mori K."/>
        </authorList>
    </citation>
    <scope>NUCLEOTIDE SEQUENCE</scope>
    <source>
        <strain evidence="3">NBRC 105001</strain>
    </source>
</reference>
<organism evidence="4 5">
    <name type="scientific">Aliivibrio sifiae</name>
    <dbReference type="NCBI Taxonomy" id="566293"/>
    <lineage>
        <taxon>Bacteria</taxon>
        <taxon>Pseudomonadati</taxon>
        <taxon>Pseudomonadota</taxon>
        <taxon>Gammaproteobacteria</taxon>
        <taxon>Vibrionales</taxon>
        <taxon>Vibrionaceae</taxon>
        <taxon>Aliivibrio</taxon>
    </lineage>
</organism>
<dbReference type="InterPro" id="IPR019546">
    <property type="entry name" value="TAT_signal_bac_arc"/>
</dbReference>
<sequence length="66" mass="6971">MSNNKTDLNRRNILKGLATAAAAGTVAAAVSGTANATPSVTAEKSVEKKGDGYRETQHIRDYYDSL</sequence>
<keyword evidence="6" id="KW-1185">Reference proteome</keyword>
<reference evidence="6" key="3">
    <citation type="journal article" date="2019" name="Int. J. Syst. Evol. Microbiol.">
        <title>The Global Catalogue of Microorganisms (GCM) 10K type strain sequencing project: providing services to taxonomists for standard genome sequencing and annotation.</title>
        <authorList>
            <consortium name="The Broad Institute Genomics Platform"/>
            <consortium name="The Broad Institute Genome Sequencing Center for Infectious Disease"/>
            <person name="Wu L."/>
            <person name="Ma J."/>
        </authorList>
    </citation>
    <scope>NUCLEOTIDE SEQUENCE [LARGE SCALE GENOMIC DNA]</scope>
    <source>
        <strain evidence="6">NBRC 105001</strain>
    </source>
</reference>
<dbReference type="NCBIfam" id="TIGR01409">
    <property type="entry name" value="TAT_signal_seq"/>
    <property type="match status" value="1"/>
</dbReference>
<evidence type="ECO:0000313" key="5">
    <source>
        <dbReference type="Proteomes" id="UP000239273"/>
    </source>
</evidence>
<comment type="caution">
    <text evidence="4">The sequence shown here is derived from an EMBL/GenBank/DDBJ whole genome shotgun (WGS) entry which is preliminary data.</text>
</comment>
<protein>
    <submittedName>
        <fullName evidence="4">Transcriptional initiation protein Tat</fullName>
    </submittedName>
</protein>
<dbReference type="PIRSF" id="PIRSF036704">
    <property type="entry name" value="UCP036704"/>
    <property type="match status" value="1"/>
</dbReference>
<feature type="chain" id="PRO_5015652464" evidence="2">
    <location>
        <begin position="37"/>
        <end position="66"/>
    </location>
</feature>
<proteinExistence type="predicted"/>
<dbReference type="EMBL" id="BSOU01000003">
    <property type="protein sequence ID" value="GLR74512.1"/>
    <property type="molecule type" value="Genomic_DNA"/>
</dbReference>
<evidence type="ECO:0000313" key="3">
    <source>
        <dbReference type="EMBL" id="GLR74512.1"/>
    </source>
</evidence>
<dbReference type="Proteomes" id="UP000239273">
    <property type="component" value="Unassembled WGS sequence"/>
</dbReference>
<dbReference type="InterPro" id="IPR014177">
    <property type="entry name" value="Formate_DH_TAT-contain"/>
</dbReference>
<evidence type="ECO:0000313" key="4">
    <source>
        <dbReference type="EMBL" id="PQJ93405.1"/>
    </source>
</evidence>